<dbReference type="PANTHER" id="PTHR24148:SF73">
    <property type="entry name" value="HET DOMAIN PROTEIN (AFU_ORTHOLOGUE AFUA_8G01020)"/>
    <property type="match status" value="1"/>
</dbReference>
<gene>
    <name evidence="2" type="ORF">N0V91_004336</name>
</gene>
<organism evidence="2 3">
    <name type="scientific">Didymella pomorum</name>
    <dbReference type="NCBI Taxonomy" id="749634"/>
    <lineage>
        <taxon>Eukaryota</taxon>
        <taxon>Fungi</taxon>
        <taxon>Dikarya</taxon>
        <taxon>Ascomycota</taxon>
        <taxon>Pezizomycotina</taxon>
        <taxon>Dothideomycetes</taxon>
        <taxon>Pleosporomycetidae</taxon>
        <taxon>Pleosporales</taxon>
        <taxon>Pleosporineae</taxon>
        <taxon>Didymellaceae</taxon>
        <taxon>Didymella</taxon>
    </lineage>
</organism>
<name>A0A9W8ZGZ3_9PLEO</name>
<evidence type="ECO:0000259" key="1">
    <source>
        <dbReference type="Pfam" id="PF06985"/>
    </source>
</evidence>
<reference evidence="2" key="1">
    <citation type="submission" date="2022-10" db="EMBL/GenBank/DDBJ databases">
        <title>Tapping the CABI collections for fungal endophytes: first genome assemblies for Collariella, Neodidymelliopsis, Ascochyta clinopodiicola, Didymella pomorum, Didymosphaeria variabile, Neocosmospora piperis and Neocucurbitaria cava.</title>
        <authorList>
            <person name="Hill R."/>
        </authorList>
    </citation>
    <scope>NUCLEOTIDE SEQUENCE</scope>
    <source>
        <strain evidence="2">IMI 355091</strain>
    </source>
</reference>
<sequence>MDLMEQQPIWIDAVCIDQADLLERNTQVAMMDRIYSTASLVVSWLGPADEQSNKVIALMQNLFKGLWRDDPFCETGILPSKFIDQKMRDLKDSDIEPLLHLPARQYFSRCWILQEVFLAKRSRFLHGNEEICFDDLATISVLLADLRNDRSYGTTWGRGAVQGNEL</sequence>
<protein>
    <recommendedName>
        <fullName evidence="1">Heterokaryon incompatibility domain-containing protein</fullName>
    </recommendedName>
</protein>
<dbReference type="Proteomes" id="UP001140510">
    <property type="component" value="Unassembled WGS sequence"/>
</dbReference>
<keyword evidence="3" id="KW-1185">Reference proteome</keyword>
<dbReference type="AlphaFoldDB" id="A0A9W8ZGZ3"/>
<dbReference type="OrthoDB" id="5386682at2759"/>
<dbReference type="InterPro" id="IPR010730">
    <property type="entry name" value="HET"/>
</dbReference>
<evidence type="ECO:0000313" key="2">
    <source>
        <dbReference type="EMBL" id="KAJ4406904.1"/>
    </source>
</evidence>
<dbReference type="PANTHER" id="PTHR24148">
    <property type="entry name" value="ANKYRIN REPEAT DOMAIN-CONTAINING PROTEIN 39 HOMOLOG-RELATED"/>
    <property type="match status" value="1"/>
</dbReference>
<dbReference type="EMBL" id="JAPEVA010000024">
    <property type="protein sequence ID" value="KAJ4406904.1"/>
    <property type="molecule type" value="Genomic_DNA"/>
</dbReference>
<feature type="domain" description="Heterokaryon incompatibility" evidence="1">
    <location>
        <begin position="6"/>
        <end position="115"/>
    </location>
</feature>
<accession>A0A9W8ZGZ3</accession>
<dbReference type="InterPro" id="IPR052895">
    <property type="entry name" value="HetReg/Transcr_Mod"/>
</dbReference>
<proteinExistence type="predicted"/>
<comment type="caution">
    <text evidence="2">The sequence shown here is derived from an EMBL/GenBank/DDBJ whole genome shotgun (WGS) entry which is preliminary data.</text>
</comment>
<dbReference type="Pfam" id="PF06985">
    <property type="entry name" value="HET"/>
    <property type="match status" value="1"/>
</dbReference>
<evidence type="ECO:0000313" key="3">
    <source>
        <dbReference type="Proteomes" id="UP001140510"/>
    </source>
</evidence>